<feature type="compositionally biased region" description="Pro residues" evidence="1">
    <location>
        <begin position="1"/>
        <end position="10"/>
    </location>
</feature>
<dbReference type="InParanoid" id="A0A0D0DGR5"/>
<accession>A0A0D0DGR5</accession>
<keyword evidence="3" id="KW-1185">Reference proteome</keyword>
<evidence type="ECO:0000256" key="1">
    <source>
        <dbReference type="SAM" id="MobiDB-lite"/>
    </source>
</evidence>
<reference evidence="3" key="2">
    <citation type="submission" date="2015-01" db="EMBL/GenBank/DDBJ databases">
        <title>Evolutionary Origins and Diversification of the Mycorrhizal Mutualists.</title>
        <authorList>
            <consortium name="DOE Joint Genome Institute"/>
            <consortium name="Mycorrhizal Genomics Consortium"/>
            <person name="Kohler A."/>
            <person name="Kuo A."/>
            <person name="Nagy L.G."/>
            <person name="Floudas D."/>
            <person name="Copeland A."/>
            <person name="Barry K.W."/>
            <person name="Cichocki N."/>
            <person name="Veneault-Fourrey C."/>
            <person name="LaButti K."/>
            <person name="Lindquist E.A."/>
            <person name="Lipzen A."/>
            <person name="Lundell T."/>
            <person name="Morin E."/>
            <person name="Murat C."/>
            <person name="Riley R."/>
            <person name="Ohm R."/>
            <person name="Sun H."/>
            <person name="Tunlid A."/>
            <person name="Henrissat B."/>
            <person name="Grigoriev I.V."/>
            <person name="Hibbett D.S."/>
            <person name="Martin F."/>
        </authorList>
    </citation>
    <scope>NUCLEOTIDE SEQUENCE [LARGE SCALE GENOMIC DNA]</scope>
    <source>
        <strain evidence="3">Ve08.2h10</strain>
    </source>
</reference>
<dbReference type="HOGENOM" id="CLU_2237425_0_0_1"/>
<gene>
    <name evidence="2" type="ORF">PAXRUDRAFT_835095</name>
</gene>
<dbReference type="EMBL" id="KN827120">
    <property type="protein sequence ID" value="KIK77135.1"/>
    <property type="molecule type" value="Genomic_DNA"/>
</dbReference>
<name>A0A0D0DGR5_9AGAM</name>
<proteinExistence type="predicted"/>
<evidence type="ECO:0000313" key="2">
    <source>
        <dbReference type="EMBL" id="KIK77135.1"/>
    </source>
</evidence>
<evidence type="ECO:0000313" key="3">
    <source>
        <dbReference type="Proteomes" id="UP000054538"/>
    </source>
</evidence>
<organism evidence="2 3">
    <name type="scientific">Paxillus rubicundulus Ve08.2h10</name>
    <dbReference type="NCBI Taxonomy" id="930991"/>
    <lineage>
        <taxon>Eukaryota</taxon>
        <taxon>Fungi</taxon>
        <taxon>Dikarya</taxon>
        <taxon>Basidiomycota</taxon>
        <taxon>Agaricomycotina</taxon>
        <taxon>Agaricomycetes</taxon>
        <taxon>Agaricomycetidae</taxon>
        <taxon>Boletales</taxon>
        <taxon>Paxilineae</taxon>
        <taxon>Paxillaceae</taxon>
        <taxon>Paxillus</taxon>
    </lineage>
</organism>
<feature type="region of interest" description="Disordered" evidence="1">
    <location>
        <begin position="1"/>
        <end position="20"/>
    </location>
</feature>
<dbReference type="Proteomes" id="UP000054538">
    <property type="component" value="Unassembled WGS sequence"/>
</dbReference>
<reference evidence="2 3" key="1">
    <citation type="submission" date="2014-04" db="EMBL/GenBank/DDBJ databases">
        <authorList>
            <consortium name="DOE Joint Genome Institute"/>
            <person name="Kuo A."/>
            <person name="Kohler A."/>
            <person name="Jargeat P."/>
            <person name="Nagy L.G."/>
            <person name="Floudas D."/>
            <person name="Copeland A."/>
            <person name="Barry K.W."/>
            <person name="Cichocki N."/>
            <person name="Veneault-Fourrey C."/>
            <person name="LaButti K."/>
            <person name="Lindquist E.A."/>
            <person name="Lipzen A."/>
            <person name="Lundell T."/>
            <person name="Morin E."/>
            <person name="Murat C."/>
            <person name="Sun H."/>
            <person name="Tunlid A."/>
            <person name="Henrissat B."/>
            <person name="Grigoriev I.V."/>
            <person name="Hibbett D.S."/>
            <person name="Martin F."/>
            <person name="Nordberg H.P."/>
            <person name="Cantor M.N."/>
            <person name="Hua S.X."/>
        </authorList>
    </citation>
    <scope>NUCLEOTIDE SEQUENCE [LARGE SCALE GENOMIC DNA]</scope>
    <source>
        <strain evidence="2 3">Ve08.2h10</strain>
    </source>
</reference>
<feature type="compositionally biased region" description="Basic and acidic residues" evidence="1">
    <location>
        <begin position="54"/>
        <end position="67"/>
    </location>
</feature>
<sequence length="102" mass="11546">MPEMPHPSMPHPHLRLENGPNTLWSDLLAQKWTRHLETNPVALQMNPSPQKRTHCIEMDPSHQERPCRLQSEPGVSKTGPPHHKWTQRVGNGPTASKSDSLP</sequence>
<feature type="compositionally biased region" description="Polar residues" evidence="1">
    <location>
        <begin position="93"/>
        <end position="102"/>
    </location>
</feature>
<dbReference type="AlphaFoldDB" id="A0A0D0DGR5"/>
<feature type="region of interest" description="Disordered" evidence="1">
    <location>
        <begin position="44"/>
        <end position="102"/>
    </location>
</feature>
<protein>
    <submittedName>
        <fullName evidence="2">Uncharacterized protein</fullName>
    </submittedName>
</protein>